<dbReference type="Proteomes" id="UP001055879">
    <property type="component" value="Linkage Group LG03"/>
</dbReference>
<organism evidence="1 2">
    <name type="scientific">Arctium lappa</name>
    <name type="common">Greater burdock</name>
    <name type="synonym">Lappa major</name>
    <dbReference type="NCBI Taxonomy" id="4217"/>
    <lineage>
        <taxon>Eukaryota</taxon>
        <taxon>Viridiplantae</taxon>
        <taxon>Streptophyta</taxon>
        <taxon>Embryophyta</taxon>
        <taxon>Tracheophyta</taxon>
        <taxon>Spermatophyta</taxon>
        <taxon>Magnoliopsida</taxon>
        <taxon>eudicotyledons</taxon>
        <taxon>Gunneridae</taxon>
        <taxon>Pentapetalae</taxon>
        <taxon>asterids</taxon>
        <taxon>campanulids</taxon>
        <taxon>Asterales</taxon>
        <taxon>Asteraceae</taxon>
        <taxon>Carduoideae</taxon>
        <taxon>Cardueae</taxon>
        <taxon>Arctiinae</taxon>
        <taxon>Arctium</taxon>
    </lineage>
</organism>
<evidence type="ECO:0000313" key="1">
    <source>
        <dbReference type="EMBL" id="KAI3746659.1"/>
    </source>
</evidence>
<keyword evidence="2" id="KW-1185">Reference proteome</keyword>
<protein>
    <submittedName>
        <fullName evidence="1">Uncharacterized protein</fullName>
    </submittedName>
</protein>
<evidence type="ECO:0000313" key="2">
    <source>
        <dbReference type="Proteomes" id="UP001055879"/>
    </source>
</evidence>
<name>A0ACB9DJ47_ARCLA</name>
<reference evidence="2" key="1">
    <citation type="journal article" date="2022" name="Mol. Ecol. Resour.">
        <title>The genomes of chicory, endive, great burdock and yacon provide insights into Asteraceae palaeo-polyploidization history and plant inulin production.</title>
        <authorList>
            <person name="Fan W."/>
            <person name="Wang S."/>
            <person name="Wang H."/>
            <person name="Wang A."/>
            <person name="Jiang F."/>
            <person name="Liu H."/>
            <person name="Zhao H."/>
            <person name="Xu D."/>
            <person name="Zhang Y."/>
        </authorList>
    </citation>
    <scope>NUCLEOTIDE SEQUENCE [LARGE SCALE GENOMIC DNA]</scope>
    <source>
        <strain evidence="2">cv. Niubang</strain>
    </source>
</reference>
<sequence length="124" mass="13591">MIEVRYENLSVEGDAYVGDRALPSLYNAIFNSIESTLQLIGLCFSKKRKVKILQSITAIIKPSRMTLLLGPPGAGKTTLLLALAAFKEIYRGIAHASFVVSFFTPLMPLLIEGICNTNRSDEGQ</sequence>
<accession>A0ACB9DJ47</accession>
<proteinExistence type="predicted"/>
<comment type="caution">
    <text evidence="1">The sequence shown here is derived from an EMBL/GenBank/DDBJ whole genome shotgun (WGS) entry which is preliminary data.</text>
</comment>
<gene>
    <name evidence="1" type="ORF">L6452_09098</name>
</gene>
<reference evidence="1 2" key="2">
    <citation type="journal article" date="2022" name="Mol. Ecol. Resour.">
        <title>The genomes of chicory, endive, great burdock and yacon provide insights into Asteraceae paleo-polyploidization history and plant inulin production.</title>
        <authorList>
            <person name="Fan W."/>
            <person name="Wang S."/>
            <person name="Wang H."/>
            <person name="Wang A."/>
            <person name="Jiang F."/>
            <person name="Liu H."/>
            <person name="Zhao H."/>
            <person name="Xu D."/>
            <person name="Zhang Y."/>
        </authorList>
    </citation>
    <scope>NUCLEOTIDE SEQUENCE [LARGE SCALE GENOMIC DNA]</scope>
    <source>
        <strain evidence="2">cv. Niubang</strain>
    </source>
</reference>
<dbReference type="EMBL" id="CM042049">
    <property type="protein sequence ID" value="KAI3746659.1"/>
    <property type="molecule type" value="Genomic_DNA"/>
</dbReference>